<dbReference type="PROSITE" id="PS01036">
    <property type="entry name" value="HSP70_3"/>
    <property type="match status" value="1"/>
</dbReference>
<dbReference type="PANTHER" id="PTHR45639">
    <property type="entry name" value="HSC70CB, ISOFORM G-RELATED"/>
    <property type="match status" value="1"/>
</dbReference>
<dbReference type="PANTHER" id="PTHR45639:SF3">
    <property type="entry name" value="HYPOXIA UP-REGULATED PROTEIN 1"/>
    <property type="match status" value="1"/>
</dbReference>
<dbReference type="GO" id="GO:0034663">
    <property type="term" value="C:endoplasmic reticulum chaperone complex"/>
    <property type="evidence" value="ECO:0007669"/>
    <property type="project" value="TreeGrafter"/>
</dbReference>
<keyword evidence="5" id="KW-0143">Chaperone</keyword>
<dbReference type="SUPFAM" id="SSF53067">
    <property type="entry name" value="Actin-like ATPase domain"/>
    <property type="match status" value="2"/>
</dbReference>
<feature type="signal peptide" evidence="7">
    <location>
        <begin position="1"/>
        <end position="20"/>
    </location>
</feature>
<feature type="region of interest" description="Disordered" evidence="6">
    <location>
        <begin position="552"/>
        <end position="594"/>
    </location>
</feature>
<dbReference type="PRINTS" id="PR00301">
    <property type="entry name" value="HEATSHOCK70"/>
</dbReference>
<keyword evidence="2 7" id="KW-0732">Signal</keyword>
<feature type="chain" id="PRO_5012282218" evidence="7">
    <location>
        <begin position="21"/>
        <end position="886"/>
    </location>
</feature>
<comment type="subcellular location">
    <subcellularLocation>
        <location evidence="1">Endoplasmic reticulum lumen</location>
    </subcellularLocation>
</comment>
<dbReference type="InterPro" id="IPR018181">
    <property type="entry name" value="Heat_shock_70_CS"/>
</dbReference>
<dbReference type="GO" id="GO:0005788">
    <property type="term" value="C:endoplasmic reticulum lumen"/>
    <property type="evidence" value="ECO:0007669"/>
    <property type="project" value="UniProtKB-SubCell"/>
</dbReference>
<feature type="compositionally biased region" description="Basic and acidic residues" evidence="6">
    <location>
        <begin position="810"/>
        <end position="819"/>
    </location>
</feature>
<dbReference type="Gene3D" id="3.30.420.40">
    <property type="match status" value="2"/>
</dbReference>
<evidence type="ECO:0000256" key="3">
    <source>
        <dbReference type="ARBA" id="ARBA00022741"/>
    </source>
</evidence>
<feature type="compositionally biased region" description="Polar residues" evidence="6">
    <location>
        <begin position="861"/>
        <end position="874"/>
    </location>
</feature>
<evidence type="ECO:0000256" key="1">
    <source>
        <dbReference type="ARBA" id="ARBA00004319"/>
    </source>
</evidence>
<feature type="compositionally biased region" description="Low complexity" evidence="6">
    <location>
        <begin position="840"/>
        <end position="850"/>
    </location>
</feature>
<sequence length="886" mass="97213">MRIQSLISLCLILLAPAIHAAILAIDYGAEFTKLSLVKPGVPFDVILDRDSKRKIQSVVGWKRDDRVFGQEGKMTATRFPDAHFPYIKPLIGANALTSLPIYPSSPKLTSDGALIFPHPNHPSHISPAPESQDSVWTPTALLAHQISYFRGLAQEMSASDTVSQAVVTVPAWWNHYQRKAYKDALELQGLTCLAMIGEGTGVALNYAMTRTFPDFDLSTGQGEKEYHVIYDSGSLSTTATVVAFYQTSELLTPKSKTPIATTHIDTIGTGYSPVGGLLLDLTLQELLVEDFIKKAGSKADGIKEDKRAMAKIMKEAVRVKHILSANQESNVNVESLYNDIDFRSKISRAELESTLADSADLFASPVAAALSSAGINMSSVNSVILFGGNTRVPLVQSALKAALDPSDQDKIAQNVNTDEAAVLGAAYYAAALSKVFKMKKIDVQETSFEEYLMNGQVLFPKGSRLGEKKALSLDPKGIMEFDFSQGARPVLHLEILELEQALANFTSPEPAVNLTIRLDSRGYLATSNAVLVSNLTEPEVSGGVAGALKGLFGSKKDKDETGNEDENVEEGEDAVTKEAEDGSTPEQSEKKSKKAKLEKVALKFREKQLGIRPMTGEEKRVTMARLTSIAAYEKAKFAREEARNLLEGYLYRLSGLLSPDAENRALWEYGTQKEREGLQKLMEETFEWLGDHAEKAEEKTLVEKRSTLTKLEQPIITRFKEAQTRGKAIEDFQQAMFAARAFFVEAHKNVTAAKEAAEAATPENPVAPPKYTDEELKTVEDMLKDNEVWMDTRMQKQVKIETDKTKDPEILTEDLDSRGKRLQSTVLRLEKKKAPRAPKPVKSSSASSSKVTGEEDAESTILASPTETASSETAIPTIDTPIHEEL</sequence>
<name>A0A1Y1U621_9TREE</name>
<evidence type="ECO:0000256" key="7">
    <source>
        <dbReference type="SAM" id="SignalP"/>
    </source>
</evidence>
<dbReference type="GO" id="GO:0005524">
    <property type="term" value="F:ATP binding"/>
    <property type="evidence" value="ECO:0007669"/>
    <property type="project" value="UniProtKB-KW"/>
</dbReference>
<keyword evidence="4" id="KW-0067">ATP-binding</keyword>
<evidence type="ECO:0000256" key="5">
    <source>
        <dbReference type="ARBA" id="ARBA00023186"/>
    </source>
</evidence>
<reference evidence="8 9" key="1">
    <citation type="submission" date="2017-03" db="EMBL/GenBank/DDBJ databases">
        <title>Widespread Adenine N6-methylation of Active Genes in Fungi.</title>
        <authorList>
            <consortium name="DOE Joint Genome Institute"/>
            <person name="Mondo S.J."/>
            <person name="Dannebaum R.O."/>
            <person name="Kuo R.C."/>
            <person name="Louie K.B."/>
            <person name="Bewick A.J."/>
            <person name="Labutti K."/>
            <person name="Haridas S."/>
            <person name="Kuo A."/>
            <person name="Salamov A."/>
            <person name="Ahrendt S.R."/>
            <person name="Lau R."/>
            <person name="Bowen B.P."/>
            <person name="Lipzen A."/>
            <person name="Sullivan W."/>
            <person name="Andreopoulos W.B."/>
            <person name="Clum A."/>
            <person name="Lindquist E."/>
            <person name="Daum C."/>
            <person name="Northen T.R."/>
            <person name="Ramamoorthy G."/>
            <person name="Schmitz R.J."/>
            <person name="Gryganskyi A."/>
            <person name="Culley D."/>
            <person name="Magnuson J."/>
            <person name="James T.Y."/>
            <person name="O'Malley M.A."/>
            <person name="Stajich J.E."/>
            <person name="Spatafora J.W."/>
            <person name="Visel A."/>
            <person name="Grigoriev I.V."/>
        </authorList>
    </citation>
    <scope>NUCLEOTIDE SEQUENCE [LARGE SCALE GENOMIC DNA]</scope>
    <source>
        <strain evidence="8 9">NRRL Y-17943</strain>
    </source>
</reference>
<evidence type="ECO:0000313" key="9">
    <source>
        <dbReference type="Proteomes" id="UP000193218"/>
    </source>
</evidence>
<dbReference type="InterPro" id="IPR043129">
    <property type="entry name" value="ATPase_NBD"/>
</dbReference>
<feature type="region of interest" description="Disordered" evidence="6">
    <location>
        <begin position="810"/>
        <end position="886"/>
    </location>
</feature>
<proteinExistence type="predicted"/>
<evidence type="ECO:0000313" key="8">
    <source>
        <dbReference type="EMBL" id="ORX33442.1"/>
    </source>
</evidence>
<dbReference type="STRING" id="4999.A0A1Y1U621"/>
<dbReference type="Gene3D" id="1.20.1270.10">
    <property type="match status" value="1"/>
</dbReference>
<accession>A0A1Y1U621</accession>
<evidence type="ECO:0000256" key="4">
    <source>
        <dbReference type="ARBA" id="ARBA00022840"/>
    </source>
</evidence>
<dbReference type="EMBL" id="NBSH01000021">
    <property type="protein sequence ID" value="ORX33442.1"/>
    <property type="molecule type" value="Genomic_DNA"/>
</dbReference>
<dbReference type="GO" id="GO:0030968">
    <property type="term" value="P:endoplasmic reticulum unfolded protein response"/>
    <property type="evidence" value="ECO:0007669"/>
    <property type="project" value="TreeGrafter"/>
</dbReference>
<dbReference type="Gene3D" id="3.90.640.10">
    <property type="entry name" value="Actin, Chain A, domain 4"/>
    <property type="match status" value="1"/>
</dbReference>
<dbReference type="OrthoDB" id="10262720at2759"/>
<evidence type="ECO:0000256" key="6">
    <source>
        <dbReference type="SAM" id="MobiDB-lite"/>
    </source>
</evidence>
<keyword evidence="9" id="KW-1185">Reference proteome</keyword>
<evidence type="ECO:0000256" key="2">
    <source>
        <dbReference type="ARBA" id="ARBA00022729"/>
    </source>
</evidence>
<dbReference type="InParanoid" id="A0A1Y1U621"/>
<keyword evidence="3" id="KW-0547">Nucleotide-binding</keyword>
<dbReference type="GeneID" id="33554177"/>
<dbReference type="InterPro" id="IPR029048">
    <property type="entry name" value="HSP70_C_sf"/>
</dbReference>
<dbReference type="FunFam" id="3.90.640.10:FF:000004">
    <property type="entry name" value="Heat shock 70 kDa protein 4"/>
    <property type="match status" value="1"/>
</dbReference>
<dbReference type="SUPFAM" id="SSF100934">
    <property type="entry name" value="Heat shock protein 70kD (HSP70), C-terminal subdomain"/>
    <property type="match status" value="1"/>
</dbReference>
<feature type="compositionally biased region" description="Acidic residues" evidence="6">
    <location>
        <begin position="562"/>
        <end position="573"/>
    </location>
</feature>
<protein>
    <submittedName>
        <fullName evidence="8">Hsp70 protein-domain-containing protein</fullName>
    </submittedName>
</protein>
<dbReference type="AlphaFoldDB" id="A0A1Y1U621"/>
<dbReference type="RefSeq" id="XP_021867777.1">
    <property type="nucleotide sequence ID" value="XM_022012369.1"/>
</dbReference>
<dbReference type="GO" id="GO:0140662">
    <property type="term" value="F:ATP-dependent protein folding chaperone"/>
    <property type="evidence" value="ECO:0007669"/>
    <property type="project" value="InterPro"/>
</dbReference>
<gene>
    <name evidence="8" type="ORF">BD324DRAFT_280538</name>
</gene>
<comment type="caution">
    <text evidence="8">The sequence shown here is derived from an EMBL/GenBank/DDBJ whole genome shotgun (WGS) entry which is preliminary data.</text>
</comment>
<dbReference type="InterPro" id="IPR013126">
    <property type="entry name" value="Hsp_70_fam"/>
</dbReference>
<organism evidence="8 9">
    <name type="scientific">Kockovaella imperatae</name>
    <dbReference type="NCBI Taxonomy" id="4999"/>
    <lineage>
        <taxon>Eukaryota</taxon>
        <taxon>Fungi</taxon>
        <taxon>Dikarya</taxon>
        <taxon>Basidiomycota</taxon>
        <taxon>Agaricomycotina</taxon>
        <taxon>Tremellomycetes</taxon>
        <taxon>Tremellales</taxon>
        <taxon>Cuniculitremaceae</taxon>
        <taxon>Kockovaella</taxon>
    </lineage>
</organism>
<dbReference type="Pfam" id="PF00012">
    <property type="entry name" value="HSP70"/>
    <property type="match status" value="1"/>
</dbReference>
<dbReference type="FunCoup" id="A0A1Y1U621">
    <property type="interactions" value="223"/>
</dbReference>
<dbReference type="Proteomes" id="UP000193218">
    <property type="component" value="Unassembled WGS sequence"/>
</dbReference>
<dbReference type="Gene3D" id="3.30.30.30">
    <property type="match status" value="1"/>
</dbReference>
<dbReference type="CDD" id="cd10230">
    <property type="entry name" value="ASKHA_NBD_HSP70_HYOU1"/>
    <property type="match status" value="1"/>
</dbReference>